<dbReference type="OrthoDB" id="9768393at2"/>
<evidence type="ECO:0000256" key="9">
    <source>
        <dbReference type="ARBA" id="ARBA00030642"/>
    </source>
</evidence>
<keyword evidence="5 15" id="KW-0812">Transmembrane</keyword>
<dbReference type="GO" id="GO:0003755">
    <property type="term" value="F:peptidyl-prolyl cis-trans isomerase activity"/>
    <property type="evidence" value="ECO:0007669"/>
    <property type="project" value="UniProtKB-KW"/>
</dbReference>
<dbReference type="Pfam" id="PF13145">
    <property type="entry name" value="Rotamase_2"/>
    <property type="match status" value="1"/>
</dbReference>
<keyword evidence="8" id="KW-0143">Chaperone</keyword>
<dbReference type="Pfam" id="PF13624">
    <property type="entry name" value="SurA_N_3"/>
    <property type="match status" value="1"/>
</dbReference>
<reference evidence="17 18" key="1">
    <citation type="submission" date="2019-06" db="EMBL/GenBank/DDBJ databases">
        <authorList>
            <person name="Rodrigo-Torres L."/>
            <person name="Arahal R. D."/>
            <person name="Lucena T."/>
        </authorList>
    </citation>
    <scope>NUCLEOTIDE SEQUENCE [LARGE SCALE GENOMIC DNA]</scope>
    <source>
        <strain evidence="17 18">SB0023/3</strain>
    </source>
</reference>
<evidence type="ECO:0000313" key="17">
    <source>
        <dbReference type="EMBL" id="VUD73297.1"/>
    </source>
</evidence>
<dbReference type="PANTHER" id="PTHR47529:SF1">
    <property type="entry name" value="PERIPLASMIC CHAPERONE PPID"/>
    <property type="match status" value="1"/>
</dbReference>
<comment type="subcellular location">
    <subcellularLocation>
        <location evidence="1">Cell inner membrane</location>
        <topology evidence="1">Single-pass type II membrane protein</topology>
        <orientation evidence="1">Periplasmic side</orientation>
    </subcellularLocation>
</comment>
<dbReference type="PANTHER" id="PTHR47529">
    <property type="entry name" value="PEPTIDYL-PROLYL CIS-TRANS ISOMERASE D"/>
    <property type="match status" value="1"/>
</dbReference>
<keyword evidence="14" id="KW-0697">Rotamase</keyword>
<dbReference type="SUPFAM" id="SSF54534">
    <property type="entry name" value="FKBP-like"/>
    <property type="match status" value="1"/>
</dbReference>
<sequence length="633" mass="68013">MLQNIRDASQHWLGKIVLTVIFTLLIAGVGIFGVEEFFRGSASTTVATVGKTPISAESVRTAYQNQLQRFQAQFRRNLTPDQARALGIERQVMAQLVTEAALDQKTRDLGLAVPDAAVIRAIHDEKSFQNAEGRFDPALFYQTLQRAGLNEPMFVREQRAVIARLQLAEAVTADLAVPQAMREAVHRYATERRAASYMVLTPSVAGDIPSPSEDDLKGYYEANKSGFRAPETRAASLLVLDPERLAKPDAVSAEEVQKLYEARKSTFGTPERRTIQQIVFPDAAAAEEARKAIESGAKTFEAVATERGTDGKDLTLGTLTKAELFDPAVAEAAFGLASGGVSAPVKGRFGTVLLHVTAIEPGTTKPLSEVEPEIRKQVAQARAREQVDTIHDAVEDQRASAKPLAEIAKERDLPLVTVPAVDAQGQDAAGAKVADIPEPDTTLPALFRAEIGGDNEPLRTKAGGYVWYDVTKIDAAHDKPLDQVRDAVAAGWRAAEIAKRLQDTSKALAGRLDKGEDIEAVAQSAGLNVQKTEDIARNQAKEGLTTDVVERLFATNVGKAGSAPAGDNRVVFKVTAATMPAYVPGSPSDKTVEGNFRTALADDVLGQYIAEVQKNAGVSINQAALRRAIGGEY</sequence>
<evidence type="ECO:0000256" key="2">
    <source>
        <dbReference type="ARBA" id="ARBA00018370"/>
    </source>
</evidence>
<evidence type="ECO:0000256" key="1">
    <source>
        <dbReference type="ARBA" id="ARBA00004382"/>
    </source>
</evidence>
<evidence type="ECO:0000256" key="4">
    <source>
        <dbReference type="ARBA" id="ARBA00022519"/>
    </source>
</evidence>
<feature type="transmembrane region" description="Helical" evidence="15">
    <location>
        <begin position="12"/>
        <end position="34"/>
    </location>
</feature>
<evidence type="ECO:0000256" key="12">
    <source>
        <dbReference type="ARBA" id="ARBA00040743"/>
    </source>
</evidence>
<protein>
    <recommendedName>
        <fullName evidence="2">Parvulin-like PPIase</fullName>
    </recommendedName>
    <alternativeName>
        <fullName evidence="9">Peptidyl-prolyl cis-trans isomerase plp</fullName>
    </alternativeName>
    <alternativeName>
        <fullName evidence="12">Periplasmic chaperone PpiD</fullName>
    </alternativeName>
    <alternativeName>
        <fullName evidence="13">Periplasmic folding chaperone</fullName>
    </alternativeName>
    <alternativeName>
        <fullName evidence="10">Rotamase plp</fullName>
    </alternativeName>
</protein>
<dbReference type="EMBL" id="CABFPH010000066">
    <property type="protein sequence ID" value="VUD73297.1"/>
    <property type="molecule type" value="Genomic_DNA"/>
</dbReference>
<name>A0A509EG13_9HYPH</name>
<feature type="domain" description="PpiC" evidence="16">
    <location>
        <begin position="270"/>
        <end position="358"/>
    </location>
</feature>
<dbReference type="RefSeq" id="WP_142584559.1">
    <property type="nucleotide sequence ID" value="NZ_CABFPH010000066.1"/>
</dbReference>
<organism evidence="17 18">
    <name type="scientific">Methylobacterium symbioticum</name>
    <dbReference type="NCBI Taxonomy" id="2584084"/>
    <lineage>
        <taxon>Bacteria</taxon>
        <taxon>Pseudomonadati</taxon>
        <taxon>Pseudomonadota</taxon>
        <taxon>Alphaproteobacteria</taxon>
        <taxon>Hyphomicrobiales</taxon>
        <taxon>Methylobacteriaceae</taxon>
        <taxon>Methylobacterium</taxon>
    </lineage>
</organism>
<evidence type="ECO:0000256" key="3">
    <source>
        <dbReference type="ARBA" id="ARBA00022475"/>
    </source>
</evidence>
<gene>
    <name evidence="17" type="primary">ppiD</name>
    <name evidence="17" type="ORF">MET9862_03912</name>
</gene>
<evidence type="ECO:0000256" key="6">
    <source>
        <dbReference type="ARBA" id="ARBA00022989"/>
    </source>
</evidence>
<dbReference type="Gene3D" id="1.10.4030.10">
    <property type="entry name" value="Porin chaperone SurA, peptide-binding domain"/>
    <property type="match status" value="1"/>
</dbReference>
<evidence type="ECO:0000256" key="10">
    <source>
        <dbReference type="ARBA" id="ARBA00031484"/>
    </source>
</evidence>
<keyword evidence="7 15" id="KW-0472">Membrane</keyword>
<dbReference type="GO" id="GO:0005886">
    <property type="term" value="C:plasma membrane"/>
    <property type="evidence" value="ECO:0007669"/>
    <property type="project" value="UniProtKB-SubCell"/>
</dbReference>
<evidence type="ECO:0000256" key="14">
    <source>
        <dbReference type="PROSITE-ProRule" id="PRU00278"/>
    </source>
</evidence>
<evidence type="ECO:0000256" key="7">
    <source>
        <dbReference type="ARBA" id="ARBA00023136"/>
    </source>
</evidence>
<accession>A0A509EG13</accession>
<evidence type="ECO:0000256" key="13">
    <source>
        <dbReference type="ARBA" id="ARBA00042775"/>
    </source>
</evidence>
<dbReference type="SUPFAM" id="SSF109998">
    <property type="entry name" value="Triger factor/SurA peptide-binding domain-like"/>
    <property type="match status" value="1"/>
</dbReference>
<keyword evidence="6 15" id="KW-1133">Transmembrane helix</keyword>
<evidence type="ECO:0000259" key="16">
    <source>
        <dbReference type="PROSITE" id="PS50198"/>
    </source>
</evidence>
<dbReference type="AlphaFoldDB" id="A0A509EG13"/>
<evidence type="ECO:0000256" key="15">
    <source>
        <dbReference type="SAM" id="Phobius"/>
    </source>
</evidence>
<proteinExistence type="inferred from homology"/>
<keyword evidence="18" id="KW-1185">Reference proteome</keyword>
<evidence type="ECO:0000313" key="18">
    <source>
        <dbReference type="Proteomes" id="UP000410984"/>
    </source>
</evidence>
<dbReference type="Gene3D" id="3.10.50.40">
    <property type="match status" value="1"/>
</dbReference>
<keyword evidence="3" id="KW-1003">Cell membrane</keyword>
<dbReference type="InterPro" id="IPR052029">
    <property type="entry name" value="PpiD_chaperone"/>
</dbReference>
<evidence type="ECO:0000256" key="8">
    <source>
        <dbReference type="ARBA" id="ARBA00023186"/>
    </source>
</evidence>
<dbReference type="InterPro" id="IPR000297">
    <property type="entry name" value="PPIase_PpiC"/>
</dbReference>
<keyword evidence="4" id="KW-0997">Cell inner membrane</keyword>
<keyword evidence="14 17" id="KW-0413">Isomerase</keyword>
<dbReference type="InterPro" id="IPR027304">
    <property type="entry name" value="Trigger_fact/SurA_dom_sf"/>
</dbReference>
<dbReference type="Proteomes" id="UP000410984">
    <property type="component" value="Unassembled WGS sequence"/>
</dbReference>
<evidence type="ECO:0000256" key="11">
    <source>
        <dbReference type="ARBA" id="ARBA00038408"/>
    </source>
</evidence>
<dbReference type="PROSITE" id="PS50198">
    <property type="entry name" value="PPIC_PPIASE_2"/>
    <property type="match status" value="1"/>
</dbReference>
<comment type="similarity">
    <text evidence="11">Belongs to the PpiD chaperone family.</text>
</comment>
<evidence type="ECO:0000256" key="5">
    <source>
        <dbReference type="ARBA" id="ARBA00022692"/>
    </source>
</evidence>
<dbReference type="InterPro" id="IPR046357">
    <property type="entry name" value="PPIase_dom_sf"/>
</dbReference>